<dbReference type="CDD" id="cd03219">
    <property type="entry name" value="ABC_Mj1267_LivG_branched"/>
    <property type="match status" value="1"/>
</dbReference>
<dbReference type="EMBL" id="JAEKPD010000002">
    <property type="protein sequence ID" value="MBJ3762042.1"/>
    <property type="molecule type" value="Genomic_DNA"/>
</dbReference>
<dbReference type="PROSITE" id="PS50893">
    <property type="entry name" value="ABC_TRANSPORTER_2"/>
    <property type="match status" value="1"/>
</dbReference>
<keyword evidence="1" id="KW-0813">Transport</keyword>
<dbReference type="InterPro" id="IPR003593">
    <property type="entry name" value="AAA+_ATPase"/>
</dbReference>
<evidence type="ECO:0000313" key="6">
    <source>
        <dbReference type="Proteomes" id="UP000642488"/>
    </source>
</evidence>
<keyword evidence="2" id="KW-0547">Nucleotide-binding</keyword>
<dbReference type="GO" id="GO:0015188">
    <property type="term" value="F:L-isoleucine transmembrane transporter activity"/>
    <property type="evidence" value="ECO:0007669"/>
    <property type="project" value="TreeGrafter"/>
</dbReference>
<feature type="domain" description="ABC transporter" evidence="4">
    <location>
        <begin position="5"/>
        <end position="247"/>
    </location>
</feature>
<gene>
    <name evidence="5" type="ORF">ILP92_04695</name>
</gene>
<dbReference type="GO" id="GO:1903806">
    <property type="term" value="P:L-isoleucine import across plasma membrane"/>
    <property type="evidence" value="ECO:0007669"/>
    <property type="project" value="TreeGrafter"/>
</dbReference>
<dbReference type="PANTHER" id="PTHR45772:SF7">
    <property type="entry name" value="AMINO ACID ABC TRANSPORTER ATP-BINDING PROTEIN"/>
    <property type="match status" value="1"/>
</dbReference>
<dbReference type="GO" id="GO:1903805">
    <property type="term" value="P:L-valine import across plasma membrane"/>
    <property type="evidence" value="ECO:0007669"/>
    <property type="project" value="TreeGrafter"/>
</dbReference>
<dbReference type="RefSeq" id="WP_198915201.1">
    <property type="nucleotide sequence ID" value="NZ_JAEKPD010000002.1"/>
</dbReference>
<dbReference type="GO" id="GO:0015192">
    <property type="term" value="F:L-phenylalanine transmembrane transporter activity"/>
    <property type="evidence" value="ECO:0007669"/>
    <property type="project" value="TreeGrafter"/>
</dbReference>
<dbReference type="GO" id="GO:0016887">
    <property type="term" value="F:ATP hydrolysis activity"/>
    <property type="evidence" value="ECO:0007669"/>
    <property type="project" value="InterPro"/>
</dbReference>
<evidence type="ECO:0000256" key="3">
    <source>
        <dbReference type="ARBA" id="ARBA00022840"/>
    </source>
</evidence>
<sequence length="250" mass="26522">MAAALEIAGLSLRFGGLTALNALDLALKPGEAIGLIGPNGSGKTSLFNVLTGHHAPDAGSVRLDGNETAGLPPPRIAALGVARTFQNLRLLRRLSVYENLRAARHARAPWREALWQTPAARRREQDAMISLLALFGLASKTHEMPEALTLVEMRQLEIARVLAAAPKLVLLDEPAAGMTPAETDRIIRAIAEHLLPGRSAIVIEHKVQLVTALCPRIAVLDAGRKIADGPAAAVLGQGEVRRSYFGAASC</sequence>
<dbReference type="GO" id="GO:0005524">
    <property type="term" value="F:ATP binding"/>
    <property type="evidence" value="ECO:0007669"/>
    <property type="project" value="UniProtKB-KW"/>
</dbReference>
<accession>A0A934IF85</accession>
<evidence type="ECO:0000256" key="1">
    <source>
        <dbReference type="ARBA" id="ARBA00022448"/>
    </source>
</evidence>
<dbReference type="GO" id="GO:0005304">
    <property type="term" value="F:L-valine transmembrane transporter activity"/>
    <property type="evidence" value="ECO:0007669"/>
    <property type="project" value="TreeGrafter"/>
</dbReference>
<dbReference type="Gene3D" id="3.40.50.300">
    <property type="entry name" value="P-loop containing nucleotide triphosphate hydrolases"/>
    <property type="match status" value="1"/>
</dbReference>
<dbReference type="SUPFAM" id="SSF52540">
    <property type="entry name" value="P-loop containing nucleoside triphosphate hydrolases"/>
    <property type="match status" value="1"/>
</dbReference>
<dbReference type="PANTHER" id="PTHR45772">
    <property type="entry name" value="CONSERVED COMPONENT OF ABC TRANSPORTER FOR NATURAL AMINO ACIDS-RELATED"/>
    <property type="match status" value="1"/>
</dbReference>
<dbReference type="Pfam" id="PF00005">
    <property type="entry name" value="ABC_tran"/>
    <property type="match status" value="1"/>
</dbReference>
<protein>
    <submittedName>
        <fullName evidence="5">ABC transporter ATP-binding protein</fullName>
    </submittedName>
</protein>
<evidence type="ECO:0000256" key="2">
    <source>
        <dbReference type="ARBA" id="ARBA00022741"/>
    </source>
</evidence>
<dbReference type="Proteomes" id="UP000642488">
    <property type="component" value="Unassembled WGS sequence"/>
</dbReference>
<keyword evidence="3 5" id="KW-0067">ATP-binding</keyword>
<dbReference type="InterPro" id="IPR003439">
    <property type="entry name" value="ABC_transporter-like_ATP-bd"/>
</dbReference>
<name>A0A934IF85_9RHOB</name>
<dbReference type="SMART" id="SM00382">
    <property type="entry name" value="AAA"/>
    <property type="match status" value="1"/>
</dbReference>
<organism evidence="5 6">
    <name type="scientific">Palleronia pontilimi</name>
    <dbReference type="NCBI Taxonomy" id="1964209"/>
    <lineage>
        <taxon>Bacteria</taxon>
        <taxon>Pseudomonadati</taxon>
        <taxon>Pseudomonadota</taxon>
        <taxon>Alphaproteobacteria</taxon>
        <taxon>Rhodobacterales</taxon>
        <taxon>Roseobacteraceae</taxon>
        <taxon>Palleronia</taxon>
    </lineage>
</organism>
<evidence type="ECO:0000259" key="4">
    <source>
        <dbReference type="PROSITE" id="PS50893"/>
    </source>
</evidence>
<comment type="caution">
    <text evidence="5">The sequence shown here is derived from an EMBL/GenBank/DDBJ whole genome shotgun (WGS) entry which is preliminary data.</text>
</comment>
<proteinExistence type="predicted"/>
<dbReference type="InterPro" id="IPR027417">
    <property type="entry name" value="P-loop_NTPase"/>
</dbReference>
<dbReference type="InterPro" id="IPR051120">
    <property type="entry name" value="ABC_AA/LPS_Transport"/>
</dbReference>
<evidence type="ECO:0000313" key="5">
    <source>
        <dbReference type="EMBL" id="MBJ3762042.1"/>
    </source>
</evidence>
<dbReference type="GO" id="GO:0042941">
    <property type="term" value="P:D-alanine transmembrane transport"/>
    <property type="evidence" value="ECO:0007669"/>
    <property type="project" value="TreeGrafter"/>
</dbReference>
<dbReference type="AlphaFoldDB" id="A0A934IF85"/>
<dbReference type="GO" id="GO:0015808">
    <property type="term" value="P:L-alanine transport"/>
    <property type="evidence" value="ECO:0007669"/>
    <property type="project" value="TreeGrafter"/>
</dbReference>
<dbReference type="GO" id="GO:0005886">
    <property type="term" value="C:plasma membrane"/>
    <property type="evidence" value="ECO:0007669"/>
    <property type="project" value="TreeGrafter"/>
</dbReference>
<keyword evidence="6" id="KW-1185">Reference proteome</keyword>
<reference evidence="5" key="1">
    <citation type="submission" date="2020-12" db="EMBL/GenBank/DDBJ databases">
        <title>Bacterial taxonomy.</title>
        <authorList>
            <person name="Pan X."/>
        </authorList>
    </citation>
    <scope>NUCLEOTIDE SEQUENCE</scope>
    <source>
        <strain evidence="5">KCTC 52957</strain>
    </source>
</reference>